<dbReference type="Proteomes" id="UP001187471">
    <property type="component" value="Unassembled WGS sequence"/>
</dbReference>
<dbReference type="EMBL" id="JAVXUO010002535">
    <property type="protein sequence ID" value="KAK2972154.1"/>
    <property type="molecule type" value="Genomic_DNA"/>
</dbReference>
<dbReference type="PANTHER" id="PTHR37391:SF2">
    <property type="entry name" value="E3 UBIQUITIN-PROTEIN LIGASE"/>
    <property type="match status" value="1"/>
</dbReference>
<keyword evidence="2" id="KW-1185">Reference proteome</keyword>
<reference evidence="1" key="1">
    <citation type="submission" date="2022-12" db="EMBL/GenBank/DDBJ databases">
        <title>Draft genome assemblies for two species of Escallonia (Escalloniales).</title>
        <authorList>
            <person name="Chanderbali A."/>
            <person name="Dervinis C."/>
            <person name="Anghel I."/>
            <person name="Soltis D."/>
            <person name="Soltis P."/>
            <person name="Zapata F."/>
        </authorList>
    </citation>
    <scope>NUCLEOTIDE SEQUENCE</scope>
    <source>
        <strain evidence="1">UCBG92.1500</strain>
        <tissue evidence="1">Leaf</tissue>
    </source>
</reference>
<accession>A0AA88QK29</accession>
<organism evidence="1 2">
    <name type="scientific">Escallonia rubra</name>
    <dbReference type="NCBI Taxonomy" id="112253"/>
    <lineage>
        <taxon>Eukaryota</taxon>
        <taxon>Viridiplantae</taxon>
        <taxon>Streptophyta</taxon>
        <taxon>Embryophyta</taxon>
        <taxon>Tracheophyta</taxon>
        <taxon>Spermatophyta</taxon>
        <taxon>Magnoliopsida</taxon>
        <taxon>eudicotyledons</taxon>
        <taxon>Gunneridae</taxon>
        <taxon>Pentapetalae</taxon>
        <taxon>asterids</taxon>
        <taxon>campanulids</taxon>
        <taxon>Escalloniales</taxon>
        <taxon>Escalloniaceae</taxon>
        <taxon>Escallonia</taxon>
    </lineage>
</organism>
<evidence type="ECO:0000313" key="1">
    <source>
        <dbReference type="EMBL" id="KAK2972154.1"/>
    </source>
</evidence>
<evidence type="ECO:0000313" key="2">
    <source>
        <dbReference type="Proteomes" id="UP001187471"/>
    </source>
</evidence>
<gene>
    <name evidence="1" type="ORF">RJ640_018222</name>
</gene>
<dbReference type="AlphaFoldDB" id="A0AA88QK29"/>
<proteinExistence type="predicted"/>
<dbReference type="PANTHER" id="PTHR37391">
    <property type="entry name" value="E3 UBIQUITIN-PROTEIN LIGASE"/>
    <property type="match status" value="1"/>
</dbReference>
<comment type="caution">
    <text evidence="1">The sequence shown here is derived from an EMBL/GenBank/DDBJ whole genome shotgun (WGS) entry which is preliminary data.</text>
</comment>
<protein>
    <submittedName>
        <fullName evidence="1">Uncharacterized protein</fullName>
    </submittedName>
</protein>
<sequence>MADFSDQYFGYQDVLFNNSDGRLDLSRNNYVTLWPGDGKPGLWMNSIVRMGAIYTLLMREEEIFIEERKRIGHYGLSLDRDEDIELVIPPGSRFARDLYWGAICDECKVVPEMERAEEMLMMKAKARSWPQISWAIINLGLVK</sequence>
<name>A0AA88QK29_9ASTE</name>